<evidence type="ECO:0000256" key="1">
    <source>
        <dbReference type="SAM" id="MobiDB-lite"/>
    </source>
</evidence>
<dbReference type="Proteomes" id="UP000186955">
    <property type="component" value="Unassembled WGS sequence"/>
</dbReference>
<sequence>MRTLRDFFNRAPPPTPRTQDSRIEAQTLDKAPASSPQSELPRSSITIDLTQDDDRKNEEDISALTRQDISPPRLASDNRPEKSAPDHSFLGIESIPPPSSLNGSFNASQRILKDGQEVVISSDGDDTDSISSLEDPDLLFAPKNKPKNAPPPPPKKYQPNKALLAQLSAPTKYKYTIDSLVHDAVDDDEIEANVAKARATVVELQQNGVQGAAGGLKNGLNEGTLASALGGDSDQGPGLQRLFDAVRRTEALEQNRTWRFFDYSQMMPATPKFPHTSLTTDCVVRSELQGTLTSLLEFGPKERIFQSRLLQHILPTSTWVSLLRYRLAVSFLLKKPGPFTDSPKELLSLKRITRLLMRDERFQVRGHRGNSEYDYGDLVAIILQLEVCINSALFDLEYRQADTVVKFNEAIDQLAAQIKWVFSSIENTGASHLQRLVARDMLEALHYRMVYSVRSKAPPKKTPFEIIPNQTNHTIPDMFTRNRPINTGDGAADAAEIGNVDGTAMPIRGHDQES</sequence>
<feature type="compositionally biased region" description="Polar residues" evidence="1">
    <location>
        <begin position="34"/>
        <end position="49"/>
    </location>
</feature>
<accession>A0A1Q5UNR1</accession>
<dbReference type="STRING" id="1316194.A0A1Q5UNR1"/>
<reference evidence="2 3" key="1">
    <citation type="submission" date="2016-10" db="EMBL/GenBank/DDBJ databases">
        <title>Genome sequence of the ascomycete fungus Penicillium subrubescens.</title>
        <authorList>
            <person name="De Vries R.P."/>
            <person name="Peng M."/>
            <person name="Dilokpimol A."/>
            <person name="Hilden K."/>
            <person name="Makela M.R."/>
            <person name="Grigoriev I."/>
            <person name="Riley R."/>
            <person name="Granchi Z."/>
        </authorList>
    </citation>
    <scope>NUCLEOTIDE SEQUENCE [LARGE SCALE GENOMIC DNA]</scope>
    <source>
        <strain evidence="2 3">CBS 132785</strain>
    </source>
</reference>
<comment type="caution">
    <text evidence="2">The sequence shown here is derived from an EMBL/GenBank/DDBJ whole genome shotgun (WGS) entry which is preliminary data.</text>
</comment>
<keyword evidence="3" id="KW-1185">Reference proteome</keyword>
<proteinExistence type="predicted"/>
<feature type="compositionally biased region" description="Basic and acidic residues" evidence="1">
    <location>
        <begin position="76"/>
        <end position="85"/>
    </location>
</feature>
<evidence type="ECO:0000313" key="2">
    <source>
        <dbReference type="EMBL" id="OKP14109.1"/>
    </source>
</evidence>
<dbReference type="EMBL" id="MNBE01000119">
    <property type="protein sequence ID" value="OKP14109.1"/>
    <property type="molecule type" value="Genomic_DNA"/>
</dbReference>
<protein>
    <submittedName>
        <fullName evidence="2">Uncharacterized protein</fullName>
    </submittedName>
</protein>
<name>A0A1Q5UNR1_9EURO</name>
<organism evidence="2 3">
    <name type="scientific">Penicillium subrubescens</name>
    <dbReference type="NCBI Taxonomy" id="1316194"/>
    <lineage>
        <taxon>Eukaryota</taxon>
        <taxon>Fungi</taxon>
        <taxon>Dikarya</taxon>
        <taxon>Ascomycota</taxon>
        <taxon>Pezizomycotina</taxon>
        <taxon>Eurotiomycetes</taxon>
        <taxon>Eurotiomycetidae</taxon>
        <taxon>Eurotiales</taxon>
        <taxon>Aspergillaceae</taxon>
        <taxon>Penicillium</taxon>
    </lineage>
</organism>
<feature type="region of interest" description="Disordered" evidence="1">
    <location>
        <begin position="1"/>
        <end position="106"/>
    </location>
</feature>
<evidence type="ECO:0000313" key="3">
    <source>
        <dbReference type="Proteomes" id="UP000186955"/>
    </source>
</evidence>
<feature type="region of interest" description="Disordered" evidence="1">
    <location>
        <begin position="120"/>
        <end position="159"/>
    </location>
</feature>
<dbReference type="AlphaFoldDB" id="A0A1Q5UNR1"/>
<gene>
    <name evidence="2" type="ORF">PENSUB_215</name>
</gene>